<dbReference type="EMBL" id="DF237101">
    <property type="protein sequence ID" value="GAQ83536.1"/>
    <property type="molecule type" value="Genomic_DNA"/>
</dbReference>
<dbReference type="Proteomes" id="UP000054558">
    <property type="component" value="Unassembled WGS sequence"/>
</dbReference>
<keyword evidence="4" id="KW-1185">Reference proteome</keyword>
<feature type="region of interest" description="Disordered" evidence="1">
    <location>
        <begin position="117"/>
        <end position="233"/>
    </location>
</feature>
<protein>
    <recommendedName>
        <fullName evidence="2">DUF3456 domain-containing protein</fullName>
    </recommendedName>
</protein>
<reference evidence="3 4" key="1">
    <citation type="journal article" date="2014" name="Nat. Commun.">
        <title>Klebsormidium flaccidum genome reveals primary factors for plant terrestrial adaptation.</title>
        <authorList>
            <person name="Hori K."/>
            <person name="Maruyama F."/>
            <person name="Fujisawa T."/>
            <person name="Togashi T."/>
            <person name="Yamamoto N."/>
            <person name="Seo M."/>
            <person name="Sato S."/>
            <person name="Yamada T."/>
            <person name="Mori H."/>
            <person name="Tajima N."/>
            <person name="Moriyama T."/>
            <person name="Ikeuchi M."/>
            <person name="Watanabe M."/>
            <person name="Wada H."/>
            <person name="Kobayashi K."/>
            <person name="Saito M."/>
            <person name="Masuda T."/>
            <person name="Sasaki-Sekimoto Y."/>
            <person name="Mashiguchi K."/>
            <person name="Awai K."/>
            <person name="Shimojima M."/>
            <person name="Masuda S."/>
            <person name="Iwai M."/>
            <person name="Nobusawa T."/>
            <person name="Narise T."/>
            <person name="Kondo S."/>
            <person name="Saito H."/>
            <person name="Sato R."/>
            <person name="Murakawa M."/>
            <person name="Ihara Y."/>
            <person name="Oshima-Yamada Y."/>
            <person name="Ohtaka K."/>
            <person name="Satoh M."/>
            <person name="Sonobe K."/>
            <person name="Ishii M."/>
            <person name="Ohtani R."/>
            <person name="Kanamori-Sato M."/>
            <person name="Honoki R."/>
            <person name="Miyazaki D."/>
            <person name="Mochizuki H."/>
            <person name="Umetsu J."/>
            <person name="Higashi K."/>
            <person name="Shibata D."/>
            <person name="Kamiya Y."/>
            <person name="Sato N."/>
            <person name="Nakamura Y."/>
            <person name="Tabata S."/>
            <person name="Ida S."/>
            <person name="Kurokawa K."/>
            <person name="Ohta H."/>
        </authorList>
    </citation>
    <scope>NUCLEOTIDE SEQUENCE [LARGE SCALE GENOMIC DNA]</scope>
    <source>
        <strain evidence="3 4">NIES-2285</strain>
    </source>
</reference>
<feature type="compositionally biased region" description="Basic and acidic residues" evidence="1">
    <location>
        <begin position="123"/>
        <end position="146"/>
    </location>
</feature>
<dbReference type="PANTHER" id="PTHR36058">
    <property type="entry name" value="NUCLEOPHOSMIN"/>
    <property type="match status" value="1"/>
</dbReference>
<dbReference type="STRING" id="105231.A0A1Y1I477"/>
<dbReference type="OMA" id="ECRTIER"/>
<dbReference type="OrthoDB" id="202851at2759"/>
<name>A0A1Y1I477_KLENI</name>
<evidence type="ECO:0000259" key="2">
    <source>
        <dbReference type="Pfam" id="PF11938"/>
    </source>
</evidence>
<dbReference type="PANTHER" id="PTHR36058:SF1">
    <property type="entry name" value="NUCLEOPHOSMIN"/>
    <property type="match status" value="1"/>
</dbReference>
<gene>
    <name evidence="3" type="ORF">KFL_001520060</name>
</gene>
<organism evidence="3 4">
    <name type="scientific">Klebsormidium nitens</name>
    <name type="common">Green alga</name>
    <name type="synonym">Ulothrix nitens</name>
    <dbReference type="NCBI Taxonomy" id="105231"/>
    <lineage>
        <taxon>Eukaryota</taxon>
        <taxon>Viridiplantae</taxon>
        <taxon>Streptophyta</taxon>
        <taxon>Klebsormidiophyceae</taxon>
        <taxon>Klebsormidiales</taxon>
        <taxon>Klebsormidiaceae</taxon>
        <taxon>Klebsormidium</taxon>
    </lineage>
</organism>
<evidence type="ECO:0000256" key="1">
    <source>
        <dbReference type="SAM" id="MobiDB-lite"/>
    </source>
</evidence>
<feature type="compositionally biased region" description="Acidic residues" evidence="1">
    <location>
        <begin position="176"/>
        <end position="189"/>
    </location>
</feature>
<proteinExistence type="predicted"/>
<evidence type="ECO:0000313" key="3">
    <source>
        <dbReference type="EMBL" id="GAQ83536.1"/>
    </source>
</evidence>
<sequence length="306" mass="33359">MAKNLLKDVKKQREATAPKKLSEYSIIEIVEKICNPDRLEGEWIAKQDIVEDGTKLKLVEQEAVGECGTECRTIARACEEVIGDSDTDVAEALFRESTKRAQLSKLLCYELSGACKRKPPPVPKDRPAGEEFQPKDSKDLEVERLMQEMQGMGGMGGGMEMFKRDEMMKKMGMGAGDDDDEDDDEDEDFTSPMKEHFAEDDAKNGLKFDKKSAEDAKSAPKDAASGSTLADLTDSAKEVFDTASSKAKEALDSAVEVGKSAADALTKQAHQAAEVIGEKAGQVGEYISDWVSSLQGKKDEAKSAEL</sequence>
<evidence type="ECO:0000313" key="4">
    <source>
        <dbReference type="Proteomes" id="UP000054558"/>
    </source>
</evidence>
<feature type="compositionally biased region" description="Basic and acidic residues" evidence="1">
    <location>
        <begin position="193"/>
        <end position="220"/>
    </location>
</feature>
<dbReference type="InterPro" id="IPR021852">
    <property type="entry name" value="DUF3456"/>
</dbReference>
<dbReference type="Pfam" id="PF11938">
    <property type="entry name" value="DUF3456"/>
    <property type="match status" value="1"/>
</dbReference>
<feature type="domain" description="DUF3456" evidence="2">
    <location>
        <begin position="9"/>
        <end position="115"/>
    </location>
</feature>
<accession>A0A1Y1I477</accession>
<dbReference type="AlphaFoldDB" id="A0A1Y1I477"/>